<organism evidence="1">
    <name type="scientific">marine sediment metagenome</name>
    <dbReference type="NCBI Taxonomy" id="412755"/>
    <lineage>
        <taxon>unclassified sequences</taxon>
        <taxon>metagenomes</taxon>
        <taxon>ecological metagenomes</taxon>
    </lineage>
</organism>
<dbReference type="EMBL" id="LAZR01036050">
    <property type="protein sequence ID" value="KKL25873.1"/>
    <property type="molecule type" value="Genomic_DNA"/>
</dbReference>
<name>A0A0F9EPT0_9ZZZZ</name>
<reference evidence="1" key="1">
    <citation type="journal article" date="2015" name="Nature">
        <title>Complex archaea that bridge the gap between prokaryotes and eukaryotes.</title>
        <authorList>
            <person name="Spang A."/>
            <person name="Saw J.H."/>
            <person name="Jorgensen S.L."/>
            <person name="Zaremba-Niedzwiedzka K."/>
            <person name="Martijn J."/>
            <person name="Lind A.E."/>
            <person name="van Eijk R."/>
            <person name="Schleper C."/>
            <person name="Guy L."/>
            <person name="Ettema T.J."/>
        </authorList>
    </citation>
    <scope>NUCLEOTIDE SEQUENCE</scope>
</reference>
<evidence type="ECO:0000313" key="1">
    <source>
        <dbReference type="EMBL" id="KKL25873.1"/>
    </source>
</evidence>
<dbReference type="AlphaFoldDB" id="A0A0F9EPT0"/>
<feature type="non-terminal residue" evidence="1">
    <location>
        <position position="1"/>
    </location>
</feature>
<accession>A0A0F9EPT0</accession>
<comment type="caution">
    <text evidence="1">The sequence shown here is derived from an EMBL/GenBank/DDBJ whole genome shotgun (WGS) entry which is preliminary data.</text>
</comment>
<proteinExistence type="predicted"/>
<protein>
    <submittedName>
        <fullName evidence="1">Uncharacterized protein</fullName>
    </submittedName>
</protein>
<gene>
    <name evidence="1" type="ORF">LCGC14_2400960</name>
</gene>
<sequence length="49" mass="4985">HPNLPSSAVQVTVTSAGAPVTGANIANVATGTPITVQVVVQFDPVRWLC</sequence>